<protein>
    <recommendedName>
        <fullName evidence="4">NodB homology domain-containing protein</fullName>
    </recommendedName>
</protein>
<dbReference type="PANTHER" id="PTHR10587">
    <property type="entry name" value="GLYCOSYL TRANSFERASE-RELATED"/>
    <property type="match status" value="1"/>
</dbReference>
<reference evidence="6" key="1">
    <citation type="journal article" date="2019" name="Int. J. Syst. Evol. Microbiol.">
        <title>The Global Catalogue of Microorganisms (GCM) 10K type strain sequencing project: providing services to taxonomists for standard genome sequencing and annotation.</title>
        <authorList>
            <consortium name="The Broad Institute Genomics Platform"/>
            <consortium name="The Broad Institute Genome Sequencing Center for Infectious Disease"/>
            <person name="Wu L."/>
            <person name="Ma J."/>
        </authorList>
    </citation>
    <scope>NUCLEOTIDE SEQUENCE [LARGE SCALE GENOMIC DNA]</scope>
    <source>
        <strain evidence="6">JCM 17939</strain>
    </source>
</reference>
<keyword evidence="2" id="KW-0378">Hydrolase</keyword>
<accession>A0ABP8UEZ4</accession>
<dbReference type="PROSITE" id="PS51677">
    <property type="entry name" value="NODB"/>
    <property type="match status" value="1"/>
</dbReference>
<evidence type="ECO:0000313" key="5">
    <source>
        <dbReference type="EMBL" id="GAA4629707.1"/>
    </source>
</evidence>
<evidence type="ECO:0000313" key="6">
    <source>
        <dbReference type="Proteomes" id="UP001501442"/>
    </source>
</evidence>
<sequence length="257" mass="27847">MLMAMAAAGAGLLAGGVPELTRTPGPDAPPKRPSRRALKAARQPLRDPGYAHGPLHPLRRPVHSLHDLTPAAPPNAVALTIDDGPHPRWTPMMLDLLAEFRVPATFSLIGEQVVQFPKLVERIVASGHQICDHTVTHPLNLPRLSADQIRDEIGGAHDRIAQTARVAPRYFRSPGGAWSAQIMDTATAHGMICIDWEIDPRDWARPGRIAITDRMLRARAGDIILCHDGGGDRSETIQALRTVIPALQGRGLTFVAL</sequence>
<dbReference type="InterPro" id="IPR050248">
    <property type="entry name" value="Polysacc_deacetylase_ArnD"/>
</dbReference>
<comment type="caution">
    <text evidence="5">The sequence shown here is derived from an EMBL/GenBank/DDBJ whole genome shotgun (WGS) entry which is preliminary data.</text>
</comment>
<name>A0ABP8UEZ4_9ACTN</name>
<dbReference type="Proteomes" id="UP001501442">
    <property type="component" value="Unassembled WGS sequence"/>
</dbReference>
<keyword evidence="1" id="KW-0479">Metal-binding</keyword>
<evidence type="ECO:0000256" key="2">
    <source>
        <dbReference type="ARBA" id="ARBA00022801"/>
    </source>
</evidence>
<dbReference type="PANTHER" id="PTHR10587:SF133">
    <property type="entry name" value="CHITIN DEACETYLASE 1-RELATED"/>
    <property type="match status" value="1"/>
</dbReference>
<dbReference type="SUPFAM" id="SSF88713">
    <property type="entry name" value="Glycoside hydrolase/deacetylase"/>
    <property type="match status" value="1"/>
</dbReference>
<proteinExistence type="predicted"/>
<feature type="region of interest" description="Disordered" evidence="3">
    <location>
        <begin position="15"/>
        <end position="69"/>
    </location>
</feature>
<dbReference type="InterPro" id="IPR002509">
    <property type="entry name" value="NODB_dom"/>
</dbReference>
<gene>
    <name evidence="5" type="ORF">GCM10023196_052140</name>
</gene>
<dbReference type="Gene3D" id="3.20.20.370">
    <property type="entry name" value="Glycoside hydrolase/deacetylase"/>
    <property type="match status" value="1"/>
</dbReference>
<evidence type="ECO:0000256" key="1">
    <source>
        <dbReference type="ARBA" id="ARBA00022723"/>
    </source>
</evidence>
<evidence type="ECO:0000259" key="4">
    <source>
        <dbReference type="PROSITE" id="PS51677"/>
    </source>
</evidence>
<dbReference type="InterPro" id="IPR011330">
    <property type="entry name" value="Glyco_hydro/deAcase_b/a-brl"/>
</dbReference>
<dbReference type="EMBL" id="BAABHK010000007">
    <property type="protein sequence ID" value="GAA4629707.1"/>
    <property type="molecule type" value="Genomic_DNA"/>
</dbReference>
<organism evidence="5 6">
    <name type="scientific">Actinoallomurus vinaceus</name>
    <dbReference type="NCBI Taxonomy" id="1080074"/>
    <lineage>
        <taxon>Bacteria</taxon>
        <taxon>Bacillati</taxon>
        <taxon>Actinomycetota</taxon>
        <taxon>Actinomycetes</taxon>
        <taxon>Streptosporangiales</taxon>
        <taxon>Thermomonosporaceae</taxon>
        <taxon>Actinoallomurus</taxon>
    </lineage>
</organism>
<keyword evidence="6" id="KW-1185">Reference proteome</keyword>
<dbReference type="Pfam" id="PF01522">
    <property type="entry name" value="Polysacc_deac_1"/>
    <property type="match status" value="1"/>
</dbReference>
<evidence type="ECO:0000256" key="3">
    <source>
        <dbReference type="SAM" id="MobiDB-lite"/>
    </source>
</evidence>
<dbReference type="CDD" id="cd10917">
    <property type="entry name" value="CE4_NodB_like_6s_7s"/>
    <property type="match status" value="1"/>
</dbReference>
<feature type="domain" description="NodB homology" evidence="4">
    <location>
        <begin position="75"/>
        <end position="255"/>
    </location>
</feature>